<organism evidence="2 3">
    <name type="scientific">Candidatus Sungiibacteriota bacterium</name>
    <dbReference type="NCBI Taxonomy" id="2750080"/>
    <lineage>
        <taxon>Bacteria</taxon>
        <taxon>Candidatus Sungiibacteriota</taxon>
    </lineage>
</organism>
<accession>A0A933DS45</accession>
<dbReference type="EMBL" id="JACQMI010000013">
    <property type="protein sequence ID" value="MBI4132820.1"/>
    <property type="molecule type" value="Genomic_DNA"/>
</dbReference>
<keyword evidence="1" id="KW-0472">Membrane</keyword>
<name>A0A933DS45_9BACT</name>
<dbReference type="AlphaFoldDB" id="A0A933DS45"/>
<keyword evidence="1" id="KW-0812">Transmembrane</keyword>
<dbReference type="Proteomes" id="UP000756703">
    <property type="component" value="Unassembled WGS sequence"/>
</dbReference>
<evidence type="ECO:0000313" key="3">
    <source>
        <dbReference type="Proteomes" id="UP000756703"/>
    </source>
</evidence>
<sequence length="138" mass="15506">MNQRGGFTGLLVVAALAVLAAVAGWYWWNFYFSRGVADPISNGVLFESSPSCKGLCHFRRGEVKVAFWSRITREQAEETVNRLNYRVKEDLWDQHSLVVAVPMFGEPRAIQVFDAEEETVQSADYHYLEAAPASDAAF</sequence>
<proteinExistence type="predicted"/>
<keyword evidence="1" id="KW-1133">Transmembrane helix</keyword>
<evidence type="ECO:0000313" key="2">
    <source>
        <dbReference type="EMBL" id="MBI4132820.1"/>
    </source>
</evidence>
<evidence type="ECO:0000256" key="1">
    <source>
        <dbReference type="SAM" id="Phobius"/>
    </source>
</evidence>
<reference evidence="2" key="1">
    <citation type="submission" date="2020-07" db="EMBL/GenBank/DDBJ databases">
        <title>Huge and variable diversity of episymbiotic CPR bacteria and DPANN archaea in groundwater ecosystems.</title>
        <authorList>
            <person name="He C.Y."/>
            <person name="Keren R."/>
            <person name="Whittaker M."/>
            <person name="Farag I.F."/>
            <person name="Doudna J."/>
            <person name="Cate J.H.D."/>
            <person name="Banfield J.F."/>
        </authorList>
    </citation>
    <scope>NUCLEOTIDE SEQUENCE</scope>
    <source>
        <strain evidence="2">NC_groundwater_1225_Ag_S-0.1um_56_177</strain>
    </source>
</reference>
<comment type="caution">
    <text evidence="2">The sequence shown here is derived from an EMBL/GenBank/DDBJ whole genome shotgun (WGS) entry which is preliminary data.</text>
</comment>
<protein>
    <submittedName>
        <fullName evidence="2">Uncharacterized protein</fullName>
    </submittedName>
</protein>
<gene>
    <name evidence="2" type="ORF">HY473_01905</name>
</gene>
<feature type="transmembrane region" description="Helical" evidence="1">
    <location>
        <begin position="7"/>
        <end position="28"/>
    </location>
</feature>